<dbReference type="EMBL" id="JAHHIF010000014">
    <property type="protein sequence ID" value="MBW4545297.1"/>
    <property type="molecule type" value="Genomic_DNA"/>
</dbReference>
<keyword evidence="5 8" id="KW-0413">Isomerase</keyword>
<evidence type="ECO:0000259" key="7">
    <source>
        <dbReference type="Pfam" id="PF03275"/>
    </source>
</evidence>
<keyword evidence="4" id="KW-0274">FAD</keyword>
<dbReference type="Pfam" id="PF13450">
    <property type="entry name" value="NAD_binding_8"/>
    <property type="match status" value="1"/>
</dbReference>
<dbReference type="FunFam" id="3.40.50.720:FF:000354">
    <property type="entry name" value="UDP-galactopyranose mutase"/>
    <property type="match status" value="1"/>
</dbReference>
<gene>
    <name evidence="8" type="primary">glf</name>
    <name evidence="8" type="ORF">KME25_12745</name>
</gene>
<proteinExistence type="inferred from homology"/>
<dbReference type="NCBIfam" id="TIGR00031">
    <property type="entry name" value="UDP-GALP_mutase"/>
    <property type="match status" value="1"/>
</dbReference>
<evidence type="ECO:0000313" key="8">
    <source>
        <dbReference type="EMBL" id="MBW4545297.1"/>
    </source>
</evidence>
<protein>
    <submittedName>
        <fullName evidence="8">UDP-galactopyranose mutase</fullName>
        <ecNumber evidence="8">5.4.99.9</ecNumber>
    </submittedName>
</protein>
<sequence length="848" mass="96391">MTEGTLSGRHESSILKDRLPSGDTSSTRKTNVEPQEFSSLNTSNQDVNGRVASTKAPDLVCLSHLRWNFVFQRPQHLLTRCAQGQRVFFIEEPMFSSDASVSSQTVGGVGEVGRVDVTQHESGVWVVVPHLPEGLSEEAVNAAQQSLLDRLFAEHEISKYICWYYTPMAMGFTRHLEPLAVVYDCMDELSAFKGASPALRQREAELFNRANLVFTGGQSLYEAKRDQHANIYAFPSSVEVAHFAQARTIKEDPIDQANIPHPRLGFYGVIDERMDLELIKGIAEARPDWHLVMIGPVVKIDLANLPRHENIHYLGGKDYKELPTYLAGWDLAMLPFARNESTRFISPTKTPEYIAASKPVVSTSIRDVVRPYGQERLVRIADTVAEFVAAAEAAMKEDCKESGWLDRVDTFLQQISWDRTWASMRQLIESALATRNQTSMTVQVSTTNGKVGTNGKSDRVATGSKQPPSIITREFAFDYLVVGAGFSGSVIAERIATQLGKKVLVVDKRNHIGGNAYDHYDDSGILVHKYGPHIFHTNSRDVFEYLSKFTEWRSYEHRVLASVDGQLVPIPINLDTINKLYGLNLTSFQVEEFLASLAEPKEQIRTSEDVVVSKVGRELYEKFFRNYTRKQWGLDPSELDKSVIARIPTRTNRDDRYFTDTYQAMPMHGFTRMFENMLNHPNIKVMLNTDYREIQKAIPCREMVYSGPVDEFFEMRYGKLPYRSLEFKHETHNKQVFQSAPVVNYPNEQLYTRITEFKYLTGQDHTKTSIVYEFPRAEGDPYYPVPRPENAEVYKKYKALADATPGVYFVGRLATYKYYNMDQCVAQALTVYKQIAVKQQAETVVERS</sequence>
<dbReference type="Pfam" id="PF03275">
    <property type="entry name" value="GLF"/>
    <property type="match status" value="1"/>
</dbReference>
<dbReference type="InterPro" id="IPR015899">
    <property type="entry name" value="UDP-GalPyranose_mutase_C"/>
</dbReference>
<comment type="similarity">
    <text evidence="2">Belongs to the UDP-galactopyranose/dTDP-fucopyranose mutase family.</text>
</comment>
<dbReference type="GO" id="GO:0050660">
    <property type="term" value="F:flavin adenine dinucleotide binding"/>
    <property type="evidence" value="ECO:0007669"/>
    <property type="project" value="TreeGrafter"/>
</dbReference>
<evidence type="ECO:0000256" key="4">
    <source>
        <dbReference type="ARBA" id="ARBA00022827"/>
    </source>
</evidence>
<accession>A0A951PLS1</accession>
<dbReference type="GO" id="GO:0005829">
    <property type="term" value="C:cytosol"/>
    <property type="evidence" value="ECO:0007669"/>
    <property type="project" value="TreeGrafter"/>
</dbReference>
<dbReference type="PANTHER" id="PTHR21197">
    <property type="entry name" value="UDP-GALACTOPYRANOSE MUTASE"/>
    <property type="match status" value="1"/>
</dbReference>
<dbReference type="InterPro" id="IPR004379">
    <property type="entry name" value="UDP-GALP_mutase"/>
</dbReference>
<keyword evidence="3" id="KW-0285">Flavoprotein</keyword>
<dbReference type="SUPFAM" id="SSF54373">
    <property type="entry name" value="FAD-linked reductases, C-terminal domain"/>
    <property type="match status" value="1"/>
</dbReference>
<comment type="caution">
    <text evidence="8">The sequence shown here is derived from an EMBL/GenBank/DDBJ whole genome shotgun (WGS) entry which is preliminary data.</text>
</comment>
<dbReference type="FunFam" id="3.40.50.720:FF:000397">
    <property type="entry name" value="UDP-galactopyranose mutase"/>
    <property type="match status" value="1"/>
</dbReference>
<dbReference type="GO" id="GO:0008767">
    <property type="term" value="F:UDP-galactopyranose mutase activity"/>
    <property type="evidence" value="ECO:0007669"/>
    <property type="project" value="UniProtKB-EC"/>
</dbReference>
<dbReference type="Gene3D" id="3.40.50.2000">
    <property type="entry name" value="Glycogen Phosphorylase B"/>
    <property type="match status" value="1"/>
</dbReference>
<dbReference type="Proteomes" id="UP000753908">
    <property type="component" value="Unassembled WGS sequence"/>
</dbReference>
<feature type="compositionally biased region" description="Polar residues" evidence="6">
    <location>
        <begin position="446"/>
        <end position="455"/>
    </location>
</feature>
<dbReference type="Pfam" id="PF13692">
    <property type="entry name" value="Glyco_trans_1_4"/>
    <property type="match status" value="1"/>
</dbReference>
<feature type="compositionally biased region" description="Basic and acidic residues" evidence="6">
    <location>
        <begin position="8"/>
        <end position="20"/>
    </location>
</feature>
<feature type="region of interest" description="Disordered" evidence="6">
    <location>
        <begin position="446"/>
        <end position="465"/>
    </location>
</feature>
<dbReference type="SUPFAM" id="SSF53756">
    <property type="entry name" value="UDP-Glycosyltransferase/glycogen phosphorylase"/>
    <property type="match status" value="1"/>
</dbReference>
<reference evidence="8" key="1">
    <citation type="submission" date="2021-05" db="EMBL/GenBank/DDBJ databases">
        <authorList>
            <person name="Pietrasiak N."/>
            <person name="Ward R."/>
            <person name="Stajich J.E."/>
            <person name="Kurbessoian T."/>
        </authorList>
    </citation>
    <scope>NUCLEOTIDE SEQUENCE</scope>
    <source>
        <strain evidence="8">CPER-KK1</strain>
    </source>
</reference>
<evidence type="ECO:0000256" key="3">
    <source>
        <dbReference type="ARBA" id="ARBA00022630"/>
    </source>
</evidence>
<dbReference type="PANTHER" id="PTHR21197:SF0">
    <property type="entry name" value="UDP-GALACTOPYRANOSE MUTASE"/>
    <property type="match status" value="1"/>
</dbReference>
<dbReference type="AlphaFoldDB" id="A0A951PLS1"/>
<evidence type="ECO:0000256" key="1">
    <source>
        <dbReference type="ARBA" id="ARBA00001974"/>
    </source>
</evidence>
<comment type="cofactor">
    <cofactor evidence="1">
        <name>FAD</name>
        <dbReference type="ChEBI" id="CHEBI:57692"/>
    </cofactor>
</comment>
<evidence type="ECO:0000256" key="6">
    <source>
        <dbReference type="SAM" id="MobiDB-lite"/>
    </source>
</evidence>
<dbReference type="CDD" id="cd04950">
    <property type="entry name" value="GT4_TuaH-like"/>
    <property type="match status" value="1"/>
</dbReference>
<evidence type="ECO:0000256" key="5">
    <source>
        <dbReference type="ARBA" id="ARBA00023235"/>
    </source>
</evidence>
<dbReference type="EC" id="5.4.99.9" evidence="8"/>
<reference evidence="8" key="2">
    <citation type="journal article" date="2022" name="Microbiol. Resour. Announc.">
        <title>Metagenome Sequencing to Explore Phylogenomics of Terrestrial Cyanobacteria.</title>
        <authorList>
            <person name="Ward R.D."/>
            <person name="Stajich J.E."/>
            <person name="Johansen J.R."/>
            <person name="Huntemann M."/>
            <person name="Clum A."/>
            <person name="Foster B."/>
            <person name="Foster B."/>
            <person name="Roux S."/>
            <person name="Palaniappan K."/>
            <person name="Varghese N."/>
            <person name="Mukherjee S."/>
            <person name="Reddy T.B.K."/>
            <person name="Daum C."/>
            <person name="Copeland A."/>
            <person name="Chen I.A."/>
            <person name="Ivanova N.N."/>
            <person name="Kyrpides N.C."/>
            <person name="Shapiro N."/>
            <person name="Eloe-Fadrosh E.A."/>
            <person name="Pietrasiak N."/>
        </authorList>
    </citation>
    <scope>NUCLEOTIDE SEQUENCE</scope>
    <source>
        <strain evidence="8">CPER-KK1</strain>
    </source>
</reference>
<feature type="compositionally biased region" description="Polar residues" evidence="6">
    <location>
        <begin position="22"/>
        <end position="47"/>
    </location>
</feature>
<feature type="domain" description="UDP-galactopyranose mutase C-terminal" evidence="7">
    <location>
        <begin position="622"/>
        <end position="818"/>
    </location>
</feature>
<evidence type="ECO:0000256" key="2">
    <source>
        <dbReference type="ARBA" id="ARBA00009321"/>
    </source>
</evidence>
<dbReference type="Gene3D" id="3.40.50.720">
    <property type="entry name" value="NAD(P)-binding Rossmann-like Domain"/>
    <property type="match status" value="3"/>
</dbReference>
<organism evidence="8 9">
    <name type="scientific">Symplocastrum torsivum CPER-KK1</name>
    <dbReference type="NCBI Taxonomy" id="450513"/>
    <lineage>
        <taxon>Bacteria</taxon>
        <taxon>Bacillati</taxon>
        <taxon>Cyanobacteriota</taxon>
        <taxon>Cyanophyceae</taxon>
        <taxon>Oscillatoriophycideae</taxon>
        <taxon>Oscillatoriales</taxon>
        <taxon>Microcoleaceae</taxon>
        <taxon>Symplocastrum</taxon>
    </lineage>
</organism>
<dbReference type="SUPFAM" id="SSF51971">
    <property type="entry name" value="Nucleotide-binding domain"/>
    <property type="match status" value="1"/>
</dbReference>
<evidence type="ECO:0000313" key="9">
    <source>
        <dbReference type="Proteomes" id="UP000753908"/>
    </source>
</evidence>
<feature type="region of interest" description="Disordered" evidence="6">
    <location>
        <begin position="1"/>
        <end position="49"/>
    </location>
</feature>
<name>A0A951PLS1_9CYAN</name>